<dbReference type="InterPro" id="IPR036285">
    <property type="entry name" value="PRP4-like_sf"/>
</dbReference>
<proteinExistence type="predicted"/>
<dbReference type="OrthoDB" id="4081130at2759"/>
<dbReference type="RefSeq" id="XP_041137929.1">
    <property type="nucleotide sequence ID" value="XM_041279715.1"/>
</dbReference>
<name>A0A871R843_DEKBR</name>
<evidence type="ECO:0000313" key="2">
    <source>
        <dbReference type="EMBL" id="QOU21436.1"/>
    </source>
</evidence>
<sequence length="344" mass="39100">MFRNILRSSFRISSRFPGKQIPGIIKEAKPVMGRRYASGFKEELVDKKFALKWLAVVSIVGTAIFVKVIRRVKNEQDNNRLNIKTTYTEEEWHEHLRKLQKKKFSFESGEEFYLFPFASHSEKKVTELVNKLGGSDTVATVDLNDLIAAQLADKSSKFGHLLQQTLEKKDEKSNTCYYSFTYVLSPGVFTQLVKDKALELRAEHPKYSRFVLLNYPNTIEEAVRFEQKVSKVKKLVVGGKEPKDNRIIDYFDTVDKVTKINDLSKQEPKIINRSSADSSNIVKSVYTGSSLPWGASEPPAEAPAILKAQYKLRKMGQPIRKYGEKDKDVIERLSSFVSSGNGSA</sequence>
<dbReference type="Pfam" id="PF08799">
    <property type="entry name" value="PRP4"/>
    <property type="match status" value="1"/>
</dbReference>
<organism evidence="2 3">
    <name type="scientific">Dekkera bruxellensis</name>
    <name type="common">Brettanomyces custersii</name>
    <dbReference type="NCBI Taxonomy" id="5007"/>
    <lineage>
        <taxon>Eukaryota</taxon>
        <taxon>Fungi</taxon>
        <taxon>Dikarya</taxon>
        <taxon>Ascomycota</taxon>
        <taxon>Saccharomycotina</taxon>
        <taxon>Pichiomycetes</taxon>
        <taxon>Pichiales</taxon>
        <taxon>Pichiaceae</taxon>
        <taxon>Brettanomyces</taxon>
    </lineage>
</organism>
<gene>
    <name evidence="2" type="ORF">BRETT_001159</name>
</gene>
<dbReference type="EMBL" id="CP063136">
    <property type="protein sequence ID" value="QOU21436.1"/>
    <property type="molecule type" value="Genomic_DNA"/>
</dbReference>
<dbReference type="Proteomes" id="UP000663131">
    <property type="component" value="Chromosome 8"/>
</dbReference>
<dbReference type="SUPFAM" id="SSF158230">
    <property type="entry name" value="PRP4-like"/>
    <property type="match status" value="1"/>
</dbReference>
<reference evidence="2" key="1">
    <citation type="submission" date="2020-10" db="EMBL/GenBank/DDBJ databases">
        <authorList>
            <person name="Palmer J.M."/>
        </authorList>
    </citation>
    <scope>NUCLEOTIDE SEQUENCE</scope>
    <source>
        <strain evidence="2">UCD 2041</strain>
    </source>
</reference>
<accession>A0A871R843</accession>
<dbReference type="AlphaFoldDB" id="A0A871R843"/>
<dbReference type="InterPro" id="IPR014906">
    <property type="entry name" value="PRP4-like"/>
</dbReference>
<feature type="domain" description="Pre-mRNA processing factor 4 (PRP4)-like" evidence="1">
    <location>
        <begin position="311"/>
        <end position="334"/>
    </location>
</feature>
<evidence type="ECO:0000313" key="3">
    <source>
        <dbReference type="Proteomes" id="UP000663131"/>
    </source>
</evidence>
<dbReference type="GeneID" id="64573084"/>
<dbReference type="KEGG" id="bbrx:BRETT_001159"/>
<protein>
    <recommendedName>
        <fullName evidence="1">Pre-mRNA processing factor 4 (PRP4)-like domain-containing protein</fullName>
    </recommendedName>
</protein>
<evidence type="ECO:0000259" key="1">
    <source>
        <dbReference type="Pfam" id="PF08799"/>
    </source>
</evidence>
<reference evidence="2" key="2">
    <citation type="journal article" name="BMC Genomics">
        <title>New genome assemblies reveal patterns of domestication and adaptation across Brettanomyces (Dekkera) species.</title>
        <authorList>
            <person name="Roach M.J."/>
            <person name="Borneman A.R."/>
        </authorList>
    </citation>
    <scope>NUCLEOTIDE SEQUENCE</scope>
    <source>
        <strain evidence="2">UCD 2041</strain>
    </source>
</reference>